<accession>A0A4Z2FVE7</accession>
<comment type="caution">
    <text evidence="1">The sequence shown here is derived from an EMBL/GenBank/DDBJ whole genome shotgun (WGS) entry which is preliminary data.</text>
</comment>
<dbReference type="EMBL" id="SRLO01000860">
    <property type="protein sequence ID" value="TNN45208.1"/>
    <property type="molecule type" value="Genomic_DNA"/>
</dbReference>
<reference evidence="1 2" key="1">
    <citation type="submission" date="2019-03" db="EMBL/GenBank/DDBJ databases">
        <title>First draft genome of Liparis tanakae, snailfish: a comprehensive survey of snailfish specific genes.</title>
        <authorList>
            <person name="Kim W."/>
            <person name="Song I."/>
            <person name="Jeong J.-H."/>
            <person name="Kim D."/>
            <person name="Kim S."/>
            <person name="Ryu S."/>
            <person name="Song J.Y."/>
            <person name="Lee S.K."/>
        </authorList>
    </citation>
    <scope>NUCLEOTIDE SEQUENCE [LARGE SCALE GENOMIC DNA]</scope>
    <source>
        <tissue evidence="1">Muscle</tissue>
    </source>
</reference>
<proteinExistence type="predicted"/>
<dbReference type="Proteomes" id="UP000314294">
    <property type="component" value="Unassembled WGS sequence"/>
</dbReference>
<protein>
    <submittedName>
        <fullName evidence="1">Uncharacterized protein</fullName>
    </submittedName>
</protein>
<evidence type="ECO:0000313" key="1">
    <source>
        <dbReference type="EMBL" id="TNN45208.1"/>
    </source>
</evidence>
<evidence type="ECO:0000313" key="2">
    <source>
        <dbReference type="Proteomes" id="UP000314294"/>
    </source>
</evidence>
<dbReference type="AlphaFoldDB" id="A0A4Z2FVE7"/>
<gene>
    <name evidence="1" type="ORF">EYF80_044586</name>
</gene>
<name>A0A4Z2FVE7_9TELE</name>
<sequence length="152" mass="16145">MRPLWVLTSGFTGGVVSTGGTVVTTTGRLVVTGATVVAGRVGCTVCCALCGDQLRIPRTEVISGQNISQQQREEAAEERLHPYLHVESPRWSCCGLTASTYDGLSGQHVKPSAQSGASQSDVVTACPLLAYRERSRLQTVEESRLQGVSPAR</sequence>
<organism evidence="1 2">
    <name type="scientific">Liparis tanakae</name>
    <name type="common">Tanaka's snailfish</name>
    <dbReference type="NCBI Taxonomy" id="230148"/>
    <lineage>
        <taxon>Eukaryota</taxon>
        <taxon>Metazoa</taxon>
        <taxon>Chordata</taxon>
        <taxon>Craniata</taxon>
        <taxon>Vertebrata</taxon>
        <taxon>Euteleostomi</taxon>
        <taxon>Actinopterygii</taxon>
        <taxon>Neopterygii</taxon>
        <taxon>Teleostei</taxon>
        <taxon>Neoteleostei</taxon>
        <taxon>Acanthomorphata</taxon>
        <taxon>Eupercaria</taxon>
        <taxon>Perciformes</taxon>
        <taxon>Cottioidei</taxon>
        <taxon>Cottales</taxon>
        <taxon>Liparidae</taxon>
        <taxon>Liparis</taxon>
    </lineage>
</organism>
<keyword evidence="2" id="KW-1185">Reference proteome</keyword>